<evidence type="ECO:0000313" key="7">
    <source>
        <dbReference type="EMBL" id="EER07700.1"/>
    </source>
</evidence>
<keyword evidence="4" id="KW-0206">Cytoskeleton</keyword>
<dbReference type="Pfam" id="PF04712">
    <property type="entry name" value="Radial_spoke"/>
    <property type="match status" value="2"/>
</dbReference>
<organism evidence="8">
    <name type="scientific">Perkinsus marinus (strain ATCC 50983 / TXsc)</name>
    <dbReference type="NCBI Taxonomy" id="423536"/>
    <lineage>
        <taxon>Eukaryota</taxon>
        <taxon>Sar</taxon>
        <taxon>Alveolata</taxon>
        <taxon>Perkinsozoa</taxon>
        <taxon>Perkinsea</taxon>
        <taxon>Perkinsida</taxon>
        <taxon>Perkinsidae</taxon>
        <taxon>Perkinsus</taxon>
    </lineage>
</organism>
<dbReference type="GeneID" id="9042720"/>
<dbReference type="EMBL" id="GG679756">
    <property type="protein sequence ID" value="EER07700.1"/>
    <property type="molecule type" value="Genomic_DNA"/>
</dbReference>
<keyword evidence="7" id="KW-0282">Flagellum</keyword>
<dbReference type="GO" id="GO:0001534">
    <property type="term" value="C:radial spoke"/>
    <property type="evidence" value="ECO:0007669"/>
    <property type="project" value="InterPro"/>
</dbReference>
<protein>
    <submittedName>
        <fullName evidence="7">Flagellar radial spoke protein, putative</fullName>
    </submittedName>
</protein>
<feature type="region of interest" description="Disordered" evidence="6">
    <location>
        <begin position="431"/>
        <end position="454"/>
    </location>
</feature>
<keyword evidence="2" id="KW-0963">Cytoplasm</keyword>
<dbReference type="PANTHER" id="PTHR13159">
    <property type="entry name" value="RADIAL SPOKEHEAD-RELATED"/>
    <property type="match status" value="1"/>
</dbReference>
<dbReference type="AlphaFoldDB" id="C5L673"/>
<proteinExistence type="predicted"/>
<dbReference type="InParanoid" id="C5L673"/>
<evidence type="ECO:0000256" key="3">
    <source>
        <dbReference type="ARBA" id="ARBA00023069"/>
    </source>
</evidence>
<dbReference type="PANTHER" id="PTHR13159:SF0">
    <property type="entry name" value="RADIAL SPOKE HEAD 6 HOMOLOG A"/>
    <property type="match status" value="1"/>
</dbReference>
<evidence type="ECO:0000256" key="6">
    <source>
        <dbReference type="SAM" id="MobiDB-lite"/>
    </source>
</evidence>
<evidence type="ECO:0000256" key="2">
    <source>
        <dbReference type="ARBA" id="ARBA00022490"/>
    </source>
</evidence>
<evidence type="ECO:0000256" key="4">
    <source>
        <dbReference type="ARBA" id="ARBA00023212"/>
    </source>
</evidence>
<accession>C5L673</accession>
<dbReference type="InterPro" id="IPR006802">
    <property type="entry name" value="Radial_spoke"/>
</dbReference>
<keyword evidence="5" id="KW-0966">Cell projection</keyword>
<feature type="non-terminal residue" evidence="7">
    <location>
        <position position="454"/>
    </location>
</feature>
<name>C5L673_PERM5</name>
<gene>
    <name evidence="7" type="ORF">Pmar_PMAR028989</name>
</gene>
<keyword evidence="8" id="KW-1185">Reference proteome</keyword>
<dbReference type="GO" id="GO:0060294">
    <property type="term" value="P:cilium movement involved in cell motility"/>
    <property type="evidence" value="ECO:0007669"/>
    <property type="project" value="InterPro"/>
</dbReference>
<keyword evidence="3" id="KW-0969">Cilium</keyword>
<dbReference type="Proteomes" id="UP000007800">
    <property type="component" value="Unassembled WGS sequence"/>
</dbReference>
<sequence>MVVSTPTAHQQEVEAVLDKKDASETTVRAHLAKVIEAMTVMQPADPLEAFEDISRAVRKGGCLPSQGEAQEGPEGPPLEGSLRVTKELLAAPVDEDGNPKMEAPGLADVVAEQRIFNCAGMGIPPEEAVVIGCGLRRLVTSTEGITKARFWGKVLCNSPSCDYYIAEAEMDGGGAALTEEEEAAGADAPGRLGGPNCYSYFVSSDSGLKWEPLPHVLPEQIAVARLVKKVFTGDLEAPVVTWPPFCGRERELLRAQIARINHATSLVPADYYTADEDTGEVGANPEYKGTGSDCKEMSSIQEYWRHGVDYIIGANGRTSWPEMPQLEEGEEESAEAIKQRRMMDREPAKPLNAVIGEGEAASWTAKCCGDCAQYAVFRQVDRAAVKSYVTYGTVCLQSTTWPGAAMVAAQGKHVLTYIGYGMKAGPGGRIAGGPDKIQSTPAALPECDDPRDQM</sequence>
<dbReference type="OrthoDB" id="272202at2759"/>
<comment type="subcellular location">
    <subcellularLocation>
        <location evidence="1">Cytoplasm</location>
        <location evidence="1">Cytoskeleton</location>
        <location evidence="1">Cilium axoneme</location>
    </subcellularLocation>
</comment>
<dbReference type="RefSeq" id="XP_002775884.1">
    <property type="nucleotide sequence ID" value="XM_002775838.1"/>
</dbReference>
<evidence type="ECO:0000256" key="5">
    <source>
        <dbReference type="ARBA" id="ARBA00023273"/>
    </source>
</evidence>
<reference evidence="7 8" key="1">
    <citation type="submission" date="2008-07" db="EMBL/GenBank/DDBJ databases">
        <authorList>
            <person name="El-Sayed N."/>
            <person name="Caler E."/>
            <person name="Inman J."/>
            <person name="Amedeo P."/>
            <person name="Hass B."/>
            <person name="Wortman J."/>
        </authorList>
    </citation>
    <scope>NUCLEOTIDE SEQUENCE [LARGE SCALE GENOMIC DNA]</scope>
    <source>
        <strain evidence="8">ATCC 50983 / TXsc</strain>
    </source>
</reference>
<dbReference type="GO" id="GO:0035082">
    <property type="term" value="P:axoneme assembly"/>
    <property type="evidence" value="ECO:0007669"/>
    <property type="project" value="TreeGrafter"/>
</dbReference>
<evidence type="ECO:0000313" key="8">
    <source>
        <dbReference type="Proteomes" id="UP000007800"/>
    </source>
</evidence>
<evidence type="ECO:0000256" key="1">
    <source>
        <dbReference type="ARBA" id="ARBA00004430"/>
    </source>
</evidence>
<dbReference type="OMA" id="GRTTWFN"/>
<feature type="region of interest" description="Disordered" evidence="6">
    <location>
        <begin position="61"/>
        <end position="80"/>
    </location>
</feature>